<dbReference type="GO" id="GO:0003697">
    <property type="term" value="F:single-stranded DNA binding"/>
    <property type="evidence" value="ECO:0007669"/>
    <property type="project" value="TreeGrafter"/>
</dbReference>
<evidence type="ECO:0000256" key="2">
    <source>
        <dbReference type="ARBA" id="ARBA00009761"/>
    </source>
</evidence>
<comment type="similarity">
    <text evidence="2">Belongs to the replication factor A protein 3 family.</text>
</comment>
<protein>
    <submittedName>
        <fullName evidence="5">Uncharacterized protein LOC105364569</fullName>
    </submittedName>
</protein>
<organism evidence="4 5">
    <name type="scientific">Ceratosolen solmsi marchali</name>
    <dbReference type="NCBI Taxonomy" id="326594"/>
    <lineage>
        <taxon>Eukaryota</taxon>
        <taxon>Metazoa</taxon>
        <taxon>Ecdysozoa</taxon>
        <taxon>Arthropoda</taxon>
        <taxon>Hexapoda</taxon>
        <taxon>Insecta</taxon>
        <taxon>Pterygota</taxon>
        <taxon>Neoptera</taxon>
        <taxon>Endopterygota</taxon>
        <taxon>Hymenoptera</taxon>
        <taxon>Apocrita</taxon>
        <taxon>Proctotrupomorpha</taxon>
        <taxon>Chalcidoidea</taxon>
        <taxon>Agaonidae</taxon>
        <taxon>Agaoninae</taxon>
        <taxon>Ceratosolen</taxon>
    </lineage>
</organism>
<dbReference type="AlphaFoldDB" id="A0AAJ6YMJ4"/>
<dbReference type="GO" id="GO:0000724">
    <property type="term" value="P:double-strand break repair via homologous recombination"/>
    <property type="evidence" value="ECO:0007669"/>
    <property type="project" value="TreeGrafter"/>
</dbReference>
<dbReference type="KEGG" id="csol:105364569"/>
<keyword evidence="3" id="KW-0539">Nucleus</keyword>
<evidence type="ECO:0000256" key="3">
    <source>
        <dbReference type="ARBA" id="ARBA00023242"/>
    </source>
</evidence>
<dbReference type="GO" id="GO:0006284">
    <property type="term" value="P:base-excision repair"/>
    <property type="evidence" value="ECO:0007669"/>
    <property type="project" value="TreeGrafter"/>
</dbReference>
<dbReference type="GO" id="GO:0006289">
    <property type="term" value="P:nucleotide-excision repair"/>
    <property type="evidence" value="ECO:0007669"/>
    <property type="project" value="TreeGrafter"/>
</dbReference>
<dbReference type="Gene3D" id="2.40.50.140">
    <property type="entry name" value="Nucleic acid-binding proteins"/>
    <property type="match status" value="1"/>
</dbReference>
<dbReference type="GO" id="GO:0005662">
    <property type="term" value="C:DNA replication factor A complex"/>
    <property type="evidence" value="ECO:0007669"/>
    <property type="project" value="TreeGrafter"/>
</dbReference>
<keyword evidence="4" id="KW-1185">Reference proteome</keyword>
<name>A0AAJ6YMJ4_9HYME</name>
<dbReference type="Pfam" id="PF08661">
    <property type="entry name" value="Rep_fac-A_3"/>
    <property type="match status" value="1"/>
</dbReference>
<dbReference type="GO" id="GO:0003684">
    <property type="term" value="F:damaged DNA binding"/>
    <property type="evidence" value="ECO:0007669"/>
    <property type="project" value="TreeGrafter"/>
</dbReference>
<dbReference type="InterPro" id="IPR012340">
    <property type="entry name" value="NA-bd_OB-fold"/>
</dbReference>
<dbReference type="GO" id="GO:0006260">
    <property type="term" value="P:DNA replication"/>
    <property type="evidence" value="ECO:0007669"/>
    <property type="project" value="InterPro"/>
</dbReference>
<dbReference type="Proteomes" id="UP000695007">
    <property type="component" value="Unplaced"/>
</dbReference>
<dbReference type="GO" id="GO:0035861">
    <property type="term" value="C:site of double-strand break"/>
    <property type="evidence" value="ECO:0007669"/>
    <property type="project" value="TreeGrafter"/>
</dbReference>
<dbReference type="GeneID" id="105364569"/>
<dbReference type="PANTHER" id="PTHR15114">
    <property type="entry name" value="REPLICATION PROTEIN A3"/>
    <property type="match status" value="1"/>
</dbReference>
<comment type="subcellular location">
    <subcellularLocation>
        <location evidence="1">Nucleus</location>
    </subcellularLocation>
</comment>
<dbReference type="SUPFAM" id="SSF50249">
    <property type="entry name" value="Nucleic acid-binding proteins"/>
    <property type="match status" value="1"/>
</dbReference>
<sequence>MVSKITVAKRIGGQHLGQNLNNEIILIGEIKKVSSSGKGIELLTTDNVTVNVSLPEPIDGIAEGLIEVYGTALSKSTVSCKKYIIFQPEMTENFESATYNAFLSILHVIGDKKWKINSDESPY</sequence>
<dbReference type="PANTHER" id="PTHR15114:SF1">
    <property type="entry name" value="REPLICATION PROTEIN A 14 KDA SUBUNIT"/>
    <property type="match status" value="1"/>
</dbReference>
<evidence type="ECO:0000256" key="1">
    <source>
        <dbReference type="ARBA" id="ARBA00004123"/>
    </source>
</evidence>
<evidence type="ECO:0000313" key="4">
    <source>
        <dbReference type="Proteomes" id="UP000695007"/>
    </source>
</evidence>
<dbReference type="InterPro" id="IPR013970">
    <property type="entry name" value="Rfa2"/>
</dbReference>
<dbReference type="RefSeq" id="XP_011500839.1">
    <property type="nucleotide sequence ID" value="XM_011502537.1"/>
</dbReference>
<accession>A0AAJ6YMJ4</accession>
<gene>
    <name evidence="5" type="primary">LOC105364569</name>
</gene>
<reference evidence="5" key="1">
    <citation type="submission" date="2025-08" db="UniProtKB">
        <authorList>
            <consortium name="RefSeq"/>
        </authorList>
    </citation>
    <scope>IDENTIFICATION</scope>
</reference>
<dbReference type="GO" id="GO:0006298">
    <property type="term" value="P:mismatch repair"/>
    <property type="evidence" value="ECO:0007669"/>
    <property type="project" value="TreeGrafter"/>
</dbReference>
<proteinExistence type="inferred from homology"/>
<evidence type="ECO:0000313" key="5">
    <source>
        <dbReference type="RefSeq" id="XP_011500839.1"/>
    </source>
</evidence>